<dbReference type="EMBL" id="UYYB01012204">
    <property type="protein sequence ID" value="VDM69430.1"/>
    <property type="molecule type" value="Genomic_DNA"/>
</dbReference>
<gene>
    <name evidence="1" type="ORF">SVUK_LOCUS4428</name>
</gene>
<dbReference type="AlphaFoldDB" id="A0A3P7I9E3"/>
<dbReference type="Proteomes" id="UP000270094">
    <property type="component" value="Unassembled WGS sequence"/>
</dbReference>
<organism evidence="1 2">
    <name type="scientific">Strongylus vulgaris</name>
    <name type="common">Blood worm</name>
    <dbReference type="NCBI Taxonomy" id="40348"/>
    <lineage>
        <taxon>Eukaryota</taxon>
        <taxon>Metazoa</taxon>
        <taxon>Ecdysozoa</taxon>
        <taxon>Nematoda</taxon>
        <taxon>Chromadorea</taxon>
        <taxon>Rhabditida</taxon>
        <taxon>Rhabditina</taxon>
        <taxon>Rhabditomorpha</taxon>
        <taxon>Strongyloidea</taxon>
        <taxon>Strongylidae</taxon>
        <taxon>Strongylus</taxon>
    </lineage>
</organism>
<dbReference type="OrthoDB" id="10431956at2759"/>
<evidence type="ECO:0000313" key="1">
    <source>
        <dbReference type="EMBL" id="VDM69430.1"/>
    </source>
</evidence>
<accession>A0A3P7I9E3</accession>
<evidence type="ECO:0000313" key="2">
    <source>
        <dbReference type="Proteomes" id="UP000270094"/>
    </source>
</evidence>
<name>A0A3P7I9E3_STRVU</name>
<proteinExistence type="predicted"/>
<sequence>MQQIAAAEAGSTTFSNPVYDLETDSTEMVSLENTPSTSRATSFRSQRTGDDVIAPNAELTVKPAVPPRPNKAEKDKNILVENPVFEANPDEISDV</sequence>
<reference evidence="1 2" key="1">
    <citation type="submission" date="2018-11" db="EMBL/GenBank/DDBJ databases">
        <authorList>
            <consortium name="Pathogen Informatics"/>
        </authorList>
    </citation>
    <scope>NUCLEOTIDE SEQUENCE [LARGE SCALE GENOMIC DNA]</scope>
</reference>
<protein>
    <submittedName>
        <fullName evidence="1">Uncharacterized protein</fullName>
    </submittedName>
</protein>
<keyword evidence="2" id="KW-1185">Reference proteome</keyword>